<dbReference type="AlphaFoldDB" id="A0A8R7PX39"/>
<keyword evidence="3" id="KW-1185">Reference proteome</keyword>
<keyword evidence="1" id="KW-1133">Transmembrane helix</keyword>
<reference evidence="2" key="3">
    <citation type="submission" date="2022-06" db="UniProtKB">
        <authorList>
            <consortium name="EnsemblPlants"/>
        </authorList>
    </citation>
    <scope>IDENTIFICATION</scope>
</reference>
<reference evidence="3" key="1">
    <citation type="journal article" date="2013" name="Nature">
        <title>Draft genome of the wheat A-genome progenitor Triticum urartu.</title>
        <authorList>
            <person name="Ling H.Q."/>
            <person name="Zhao S."/>
            <person name="Liu D."/>
            <person name="Wang J."/>
            <person name="Sun H."/>
            <person name="Zhang C."/>
            <person name="Fan H."/>
            <person name="Li D."/>
            <person name="Dong L."/>
            <person name="Tao Y."/>
            <person name="Gao C."/>
            <person name="Wu H."/>
            <person name="Li Y."/>
            <person name="Cui Y."/>
            <person name="Guo X."/>
            <person name="Zheng S."/>
            <person name="Wang B."/>
            <person name="Yu K."/>
            <person name="Liang Q."/>
            <person name="Yang W."/>
            <person name="Lou X."/>
            <person name="Chen J."/>
            <person name="Feng M."/>
            <person name="Jian J."/>
            <person name="Zhang X."/>
            <person name="Luo G."/>
            <person name="Jiang Y."/>
            <person name="Liu J."/>
            <person name="Wang Z."/>
            <person name="Sha Y."/>
            <person name="Zhang B."/>
            <person name="Wu H."/>
            <person name="Tang D."/>
            <person name="Shen Q."/>
            <person name="Xue P."/>
            <person name="Zou S."/>
            <person name="Wang X."/>
            <person name="Liu X."/>
            <person name="Wang F."/>
            <person name="Yang Y."/>
            <person name="An X."/>
            <person name="Dong Z."/>
            <person name="Zhang K."/>
            <person name="Zhang X."/>
            <person name="Luo M.C."/>
            <person name="Dvorak J."/>
            <person name="Tong Y."/>
            <person name="Wang J."/>
            <person name="Yang H."/>
            <person name="Li Z."/>
            <person name="Wang D."/>
            <person name="Zhang A."/>
            <person name="Wang J."/>
        </authorList>
    </citation>
    <scope>NUCLEOTIDE SEQUENCE</scope>
    <source>
        <strain evidence="3">cv. G1812</strain>
    </source>
</reference>
<accession>A0A8R7PX39</accession>
<evidence type="ECO:0000313" key="3">
    <source>
        <dbReference type="Proteomes" id="UP000015106"/>
    </source>
</evidence>
<protein>
    <submittedName>
        <fullName evidence="2">Uncharacterized protein</fullName>
    </submittedName>
</protein>
<proteinExistence type="predicted"/>
<dbReference type="Proteomes" id="UP000015106">
    <property type="component" value="Chromosome 3"/>
</dbReference>
<evidence type="ECO:0000256" key="1">
    <source>
        <dbReference type="SAM" id="Phobius"/>
    </source>
</evidence>
<reference evidence="2" key="2">
    <citation type="submission" date="2018-03" db="EMBL/GenBank/DDBJ databases">
        <title>The Triticum urartu genome reveals the dynamic nature of wheat genome evolution.</title>
        <authorList>
            <person name="Ling H."/>
            <person name="Ma B."/>
            <person name="Shi X."/>
            <person name="Liu H."/>
            <person name="Dong L."/>
            <person name="Sun H."/>
            <person name="Cao Y."/>
            <person name="Gao Q."/>
            <person name="Zheng S."/>
            <person name="Li Y."/>
            <person name="Yu Y."/>
            <person name="Du H."/>
            <person name="Qi M."/>
            <person name="Li Y."/>
            <person name="Yu H."/>
            <person name="Cui Y."/>
            <person name="Wang N."/>
            <person name="Chen C."/>
            <person name="Wu H."/>
            <person name="Zhao Y."/>
            <person name="Zhang J."/>
            <person name="Li Y."/>
            <person name="Zhou W."/>
            <person name="Zhang B."/>
            <person name="Hu W."/>
            <person name="Eijk M."/>
            <person name="Tang J."/>
            <person name="Witsenboer H."/>
            <person name="Zhao S."/>
            <person name="Li Z."/>
            <person name="Zhang A."/>
            <person name="Wang D."/>
            <person name="Liang C."/>
        </authorList>
    </citation>
    <scope>NUCLEOTIDE SEQUENCE [LARGE SCALE GENOMIC DNA]</scope>
    <source>
        <strain evidence="2">cv. G1812</strain>
    </source>
</reference>
<dbReference type="EnsemblPlants" id="TuG1812G0300004018.01.T01">
    <property type="protein sequence ID" value="TuG1812G0300004018.01.T01.cds405899"/>
    <property type="gene ID" value="TuG1812G0300004018.01"/>
</dbReference>
<keyword evidence="1" id="KW-0812">Transmembrane</keyword>
<feature type="transmembrane region" description="Helical" evidence="1">
    <location>
        <begin position="28"/>
        <end position="48"/>
    </location>
</feature>
<dbReference type="Gramene" id="TuG1812G0300004018.01.T01">
    <property type="protein sequence ID" value="TuG1812G0300004018.01.T01.cds405899"/>
    <property type="gene ID" value="TuG1812G0300004018.01"/>
</dbReference>
<evidence type="ECO:0000313" key="2">
    <source>
        <dbReference type="EnsemblPlants" id="TuG1812G0300004018.01.T01.cds405899"/>
    </source>
</evidence>
<name>A0A8R7PX39_TRIUA</name>
<sequence length="49" mass="5671">MRKRNKSCLESTFISGFKIEPMANLTRAYLQSTLVITHLLFVLIMQLGR</sequence>
<keyword evidence="1" id="KW-0472">Membrane</keyword>
<organism evidence="2 3">
    <name type="scientific">Triticum urartu</name>
    <name type="common">Red wild einkorn</name>
    <name type="synonym">Crithodium urartu</name>
    <dbReference type="NCBI Taxonomy" id="4572"/>
    <lineage>
        <taxon>Eukaryota</taxon>
        <taxon>Viridiplantae</taxon>
        <taxon>Streptophyta</taxon>
        <taxon>Embryophyta</taxon>
        <taxon>Tracheophyta</taxon>
        <taxon>Spermatophyta</taxon>
        <taxon>Magnoliopsida</taxon>
        <taxon>Liliopsida</taxon>
        <taxon>Poales</taxon>
        <taxon>Poaceae</taxon>
        <taxon>BOP clade</taxon>
        <taxon>Pooideae</taxon>
        <taxon>Triticodae</taxon>
        <taxon>Triticeae</taxon>
        <taxon>Triticinae</taxon>
        <taxon>Triticum</taxon>
    </lineage>
</organism>